<evidence type="ECO:0000256" key="1">
    <source>
        <dbReference type="SAM" id="Phobius"/>
    </source>
</evidence>
<organism evidence="2 3">
    <name type="scientific">Phyllobacterium salinisoli</name>
    <dbReference type="NCBI Taxonomy" id="1899321"/>
    <lineage>
        <taxon>Bacteria</taxon>
        <taxon>Pseudomonadati</taxon>
        <taxon>Pseudomonadota</taxon>
        <taxon>Alphaproteobacteria</taxon>
        <taxon>Hyphomicrobiales</taxon>
        <taxon>Phyllobacteriaceae</taxon>
        <taxon>Phyllobacterium</taxon>
    </lineage>
</organism>
<dbReference type="AlphaFoldDB" id="A0A368JWJ8"/>
<proteinExistence type="predicted"/>
<accession>A0A368JWJ8</accession>
<keyword evidence="1" id="KW-0472">Membrane</keyword>
<dbReference type="Proteomes" id="UP000253420">
    <property type="component" value="Unassembled WGS sequence"/>
</dbReference>
<evidence type="ECO:0000313" key="2">
    <source>
        <dbReference type="EMBL" id="RCS21548.1"/>
    </source>
</evidence>
<keyword evidence="1" id="KW-1133">Transmembrane helix</keyword>
<name>A0A368JWJ8_9HYPH</name>
<evidence type="ECO:0000313" key="3">
    <source>
        <dbReference type="Proteomes" id="UP000253420"/>
    </source>
</evidence>
<protein>
    <submittedName>
        <fullName evidence="2">Uncharacterized protein</fullName>
    </submittedName>
</protein>
<keyword evidence="1" id="KW-0812">Transmembrane</keyword>
<dbReference type="EMBL" id="QOZG01000026">
    <property type="protein sequence ID" value="RCS21548.1"/>
    <property type="molecule type" value="Genomic_DNA"/>
</dbReference>
<feature type="transmembrane region" description="Helical" evidence="1">
    <location>
        <begin position="25"/>
        <end position="44"/>
    </location>
</feature>
<feature type="transmembrane region" description="Helical" evidence="1">
    <location>
        <begin position="56"/>
        <end position="75"/>
    </location>
</feature>
<comment type="caution">
    <text evidence="2">The sequence shown here is derived from an EMBL/GenBank/DDBJ whole genome shotgun (WGS) entry which is preliminary data.</text>
</comment>
<gene>
    <name evidence="2" type="ORF">DUT91_23305</name>
</gene>
<reference evidence="2 3" key="1">
    <citation type="submission" date="2018-07" db="EMBL/GenBank/DDBJ databases">
        <title>The draft genome of Phyllobacterium salinisoli.</title>
        <authorList>
            <person name="Liu L."/>
            <person name="Li L."/>
            <person name="Zhang X."/>
            <person name="Liang L."/>
        </authorList>
    </citation>
    <scope>NUCLEOTIDE SEQUENCE [LARGE SCALE GENOMIC DNA]</scope>
    <source>
        <strain evidence="2 3">LLAN61</strain>
    </source>
</reference>
<keyword evidence="3" id="KW-1185">Reference proteome</keyword>
<sequence length="85" mass="9755">MIVVVTAGGYFDNDKRILTMKKIRSFFELLVPQAGLLMLMYFFYNAGSSHEIDLHRYFISSIAALGVVMTPLNILQLIRKDRNLN</sequence>